<dbReference type="Gene3D" id="3.30.1450.10">
    <property type="match status" value="1"/>
</dbReference>
<evidence type="ECO:0000256" key="2">
    <source>
        <dbReference type="SAM" id="SignalP"/>
    </source>
</evidence>
<reference evidence="3" key="1">
    <citation type="submission" date="2020-10" db="EMBL/GenBank/DDBJ databases">
        <title>Connecting structure to function with the recovery of over 1000 high-quality activated sludge metagenome-assembled genomes encoding full-length rRNA genes using long-read sequencing.</title>
        <authorList>
            <person name="Singleton C.M."/>
            <person name="Petriglieri F."/>
            <person name="Kristensen J.M."/>
            <person name="Kirkegaard R.H."/>
            <person name="Michaelsen T.Y."/>
            <person name="Andersen M.H."/>
            <person name="Karst S.M."/>
            <person name="Dueholm M.S."/>
            <person name="Nielsen P.H."/>
            <person name="Albertsen M."/>
        </authorList>
    </citation>
    <scope>NUCLEOTIDE SEQUENCE</scope>
    <source>
        <strain evidence="3">OdNE_18-Q3-R46-58_BAT3C.305</strain>
    </source>
</reference>
<evidence type="ECO:0000313" key="4">
    <source>
        <dbReference type="Proteomes" id="UP000808146"/>
    </source>
</evidence>
<dbReference type="EMBL" id="JADKBR010000015">
    <property type="protein sequence ID" value="MBK8890892.1"/>
    <property type="molecule type" value="Genomic_DNA"/>
</dbReference>
<gene>
    <name evidence="3" type="ORF">IPN75_11165</name>
</gene>
<evidence type="ECO:0000313" key="3">
    <source>
        <dbReference type="EMBL" id="MBK8890892.1"/>
    </source>
</evidence>
<evidence type="ECO:0008006" key="5">
    <source>
        <dbReference type="Google" id="ProtNLM"/>
    </source>
</evidence>
<organism evidence="3 4">
    <name type="scientific">Candidatus Dechloromonas phosphorivorans</name>
    <dbReference type="NCBI Taxonomy" id="2899244"/>
    <lineage>
        <taxon>Bacteria</taxon>
        <taxon>Pseudomonadati</taxon>
        <taxon>Pseudomonadota</taxon>
        <taxon>Betaproteobacteria</taxon>
        <taxon>Rhodocyclales</taxon>
        <taxon>Azonexaceae</taxon>
        <taxon>Dechloromonas</taxon>
    </lineage>
</organism>
<evidence type="ECO:0000256" key="1">
    <source>
        <dbReference type="ARBA" id="ARBA00022729"/>
    </source>
</evidence>
<accession>A0A9D7LV74</accession>
<keyword evidence="1 2" id="KW-0732">Signal</keyword>
<protein>
    <recommendedName>
        <fullName evidence="5">DUF3862 domain-containing protein</fullName>
    </recommendedName>
</protein>
<name>A0A9D7LV74_9RHOO</name>
<sequence length="95" mass="10463">MQERKEVITVPTALRRMALLVATCLLASCSRVTAENYAKIKSGMEYKEVTSILGNPASCDDIVGFKSCKWGDEKSHITVRFAGDAVIMHSAENLR</sequence>
<dbReference type="AlphaFoldDB" id="A0A9D7LV74"/>
<comment type="caution">
    <text evidence="3">The sequence shown here is derived from an EMBL/GenBank/DDBJ whole genome shotgun (WGS) entry which is preliminary data.</text>
</comment>
<dbReference type="InterPro" id="IPR037873">
    <property type="entry name" value="BamE-like"/>
</dbReference>
<feature type="chain" id="PRO_5038986268" description="DUF3862 domain-containing protein" evidence="2">
    <location>
        <begin position="35"/>
        <end position="95"/>
    </location>
</feature>
<dbReference type="Proteomes" id="UP000808146">
    <property type="component" value="Unassembled WGS sequence"/>
</dbReference>
<feature type="signal peptide" evidence="2">
    <location>
        <begin position="1"/>
        <end position="34"/>
    </location>
</feature>
<proteinExistence type="predicted"/>
<dbReference type="PROSITE" id="PS51257">
    <property type="entry name" value="PROKAR_LIPOPROTEIN"/>
    <property type="match status" value="1"/>
</dbReference>